<dbReference type="Proteomes" id="UP001178507">
    <property type="component" value="Unassembled WGS sequence"/>
</dbReference>
<accession>A0AA36J1R7</accession>
<dbReference type="EMBL" id="CAUJNA010003269">
    <property type="protein sequence ID" value="CAJ1397527.1"/>
    <property type="molecule type" value="Genomic_DNA"/>
</dbReference>
<dbReference type="SUPFAM" id="SSF54001">
    <property type="entry name" value="Cysteine proteinases"/>
    <property type="match status" value="1"/>
</dbReference>
<dbReference type="InterPro" id="IPR000668">
    <property type="entry name" value="Peptidase_C1A_C"/>
</dbReference>
<dbReference type="InterPro" id="IPR038765">
    <property type="entry name" value="Papain-like_cys_pep_sf"/>
</dbReference>
<organism evidence="4 5">
    <name type="scientific">Effrenium voratum</name>
    <dbReference type="NCBI Taxonomy" id="2562239"/>
    <lineage>
        <taxon>Eukaryota</taxon>
        <taxon>Sar</taxon>
        <taxon>Alveolata</taxon>
        <taxon>Dinophyceae</taxon>
        <taxon>Suessiales</taxon>
        <taxon>Symbiodiniaceae</taxon>
        <taxon>Effrenium</taxon>
    </lineage>
</organism>
<reference evidence="4" key="1">
    <citation type="submission" date="2023-08" db="EMBL/GenBank/DDBJ databases">
        <authorList>
            <person name="Chen Y."/>
            <person name="Shah S."/>
            <person name="Dougan E. K."/>
            <person name="Thang M."/>
            <person name="Chan C."/>
        </authorList>
    </citation>
    <scope>NUCLEOTIDE SEQUENCE</scope>
</reference>
<evidence type="ECO:0000313" key="5">
    <source>
        <dbReference type="Proteomes" id="UP001178507"/>
    </source>
</evidence>
<dbReference type="SMART" id="SM00645">
    <property type="entry name" value="Pept_C1"/>
    <property type="match status" value="1"/>
</dbReference>
<gene>
    <name evidence="4" type="ORF">EVOR1521_LOCUS21524</name>
</gene>
<dbReference type="AlphaFoldDB" id="A0AA36J1R7"/>
<dbReference type="PANTHER" id="PTHR12411">
    <property type="entry name" value="CYSTEINE PROTEASE FAMILY C1-RELATED"/>
    <property type="match status" value="1"/>
</dbReference>
<dbReference type="GO" id="GO:0008234">
    <property type="term" value="F:cysteine-type peptidase activity"/>
    <property type="evidence" value="ECO:0007669"/>
    <property type="project" value="InterPro"/>
</dbReference>
<dbReference type="CDD" id="cd02248">
    <property type="entry name" value="Peptidase_C1A"/>
    <property type="match status" value="1"/>
</dbReference>
<feature type="domain" description="Peptidase C1A papain C-terminal" evidence="3">
    <location>
        <begin position="115"/>
        <end position="332"/>
    </location>
</feature>
<dbReference type="Pfam" id="PF00112">
    <property type="entry name" value="Peptidase_C1"/>
    <property type="match status" value="1"/>
</dbReference>
<dbReference type="InterPro" id="IPR000169">
    <property type="entry name" value="Pept_cys_AS"/>
</dbReference>
<keyword evidence="2" id="KW-0865">Zymogen</keyword>
<protein>
    <recommendedName>
        <fullName evidence="3">Peptidase C1A papain C-terminal domain-containing protein</fullName>
    </recommendedName>
</protein>
<name>A0AA36J1R7_9DINO</name>
<dbReference type="PROSITE" id="PS00639">
    <property type="entry name" value="THIOL_PROTEASE_HIS"/>
    <property type="match status" value="1"/>
</dbReference>
<evidence type="ECO:0000256" key="1">
    <source>
        <dbReference type="ARBA" id="ARBA00008455"/>
    </source>
</evidence>
<dbReference type="GO" id="GO:0006508">
    <property type="term" value="P:proteolysis"/>
    <property type="evidence" value="ECO:0007669"/>
    <property type="project" value="InterPro"/>
</dbReference>
<comment type="caution">
    <text evidence="4">The sequence shown here is derived from an EMBL/GenBank/DDBJ whole genome shotgun (WGS) entry which is preliminary data.</text>
</comment>
<dbReference type="Gene3D" id="3.90.70.10">
    <property type="entry name" value="Cysteine proteinases"/>
    <property type="match status" value="1"/>
</dbReference>
<comment type="similarity">
    <text evidence="1">Belongs to the peptidase C1 family.</text>
</comment>
<evidence type="ECO:0000259" key="3">
    <source>
        <dbReference type="SMART" id="SM00645"/>
    </source>
</evidence>
<dbReference type="InterPro" id="IPR013128">
    <property type="entry name" value="Peptidase_C1A"/>
</dbReference>
<keyword evidence="5" id="KW-1185">Reference proteome</keyword>
<sequence length="375" mass="40759">MSIIIALCAACSLWFCTNYTAYLHHFGLVGRRMRESPGMRLLREQAFWQRHASARKQNTRADARWTAAANHLFDATDDELKRMMGYKPLARKTHKAFSFVNLHSQNESIPAGIVLQEAVDWRKHVRASNKVRYQGSCGSCWAIAAGSALEMHAELAGYSVPGLQVNQLVGCVPNTRHCGGGGGCDGATAELAFQYAAEHGVAFEDDLKWDTKGGLCQKAPKRIISQGFERLTPNLALPLQYALAMKGPVVVSADASDWELYGGGVFDDCPKNAAVNHAVLAVGYGVSTSGKYWLIRNSWGKEWGEAGHIRILRFEDGSDGYCGTDYHPQEGVACDGETSPVPVCGMCGILMDSSYPIGVKVSDGVSQLRGANTLH</sequence>
<dbReference type="PROSITE" id="PS00139">
    <property type="entry name" value="THIOL_PROTEASE_CYS"/>
    <property type="match status" value="1"/>
</dbReference>
<dbReference type="InterPro" id="IPR025660">
    <property type="entry name" value="Pept_his_AS"/>
</dbReference>
<dbReference type="PRINTS" id="PR00705">
    <property type="entry name" value="PAPAIN"/>
</dbReference>
<evidence type="ECO:0000313" key="4">
    <source>
        <dbReference type="EMBL" id="CAJ1397527.1"/>
    </source>
</evidence>
<evidence type="ECO:0000256" key="2">
    <source>
        <dbReference type="ARBA" id="ARBA00023145"/>
    </source>
</evidence>
<proteinExistence type="inferred from homology"/>
<dbReference type="InterPro" id="IPR039417">
    <property type="entry name" value="Peptidase_C1A_papain-like"/>
</dbReference>